<gene>
    <name evidence="16" type="ORF">SAMN05216302_1002106</name>
</gene>
<dbReference type="EMBL" id="FOSP01000002">
    <property type="protein sequence ID" value="SFK23538.1"/>
    <property type="molecule type" value="Genomic_DNA"/>
</dbReference>
<keyword evidence="7" id="KW-0479">Metal-binding</keyword>
<evidence type="ECO:0000256" key="12">
    <source>
        <dbReference type="ARBA" id="ARBA00023204"/>
    </source>
</evidence>
<dbReference type="GO" id="GO:0046872">
    <property type="term" value="F:metal ion binding"/>
    <property type="evidence" value="ECO:0007669"/>
    <property type="project" value="UniProtKB-UniRule"/>
</dbReference>
<protein>
    <recommendedName>
        <fullName evidence="5 14">Adenine DNA glycosylase</fullName>
        <ecNumber evidence="4 14">3.2.2.31</ecNumber>
    </recommendedName>
</protein>
<dbReference type="OrthoDB" id="9802365at2"/>
<evidence type="ECO:0000256" key="8">
    <source>
        <dbReference type="ARBA" id="ARBA00022763"/>
    </source>
</evidence>
<reference evidence="17" key="1">
    <citation type="submission" date="2016-10" db="EMBL/GenBank/DDBJ databases">
        <authorList>
            <person name="Varghese N."/>
            <person name="Submissions S."/>
        </authorList>
    </citation>
    <scope>NUCLEOTIDE SEQUENCE [LARGE SCALE GENOMIC DNA]</scope>
    <source>
        <strain evidence="17">Nm69</strain>
    </source>
</reference>
<comment type="similarity">
    <text evidence="3 14">Belongs to the Nth/MutY family.</text>
</comment>
<dbReference type="Gene3D" id="1.10.340.30">
    <property type="entry name" value="Hypothetical protein, domain 2"/>
    <property type="match status" value="1"/>
</dbReference>
<dbReference type="InterPro" id="IPR003265">
    <property type="entry name" value="HhH-GPD_domain"/>
</dbReference>
<dbReference type="PROSITE" id="PS00764">
    <property type="entry name" value="ENDONUCLEASE_III_1"/>
    <property type="match status" value="1"/>
</dbReference>
<proteinExistence type="inferred from homology"/>
<organism evidence="16 17">
    <name type="scientific">Nitrosomonas aestuarii</name>
    <dbReference type="NCBI Taxonomy" id="52441"/>
    <lineage>
        <taxon>Bacteria</taxon>
        <taxon>Pseudomonadati</taxon>
        <taxon>Pseudomonadota</taxon>
        <taxon>Betaproteobacteria</taxon>
        <taxon>Nitrosomonadales</taxon>
        <taxon>Nitrosomonadaceae</taxon>
        <taxon>Nitrosomonas</taxon>
    </lineage>
</organism>
<dbReference type="GO" id="GO:0032357">
    <property type="term" value="F:oxidized purine DNA binding"/>
    <property type="evidence" value="ECO:0007669"/>
    <property type="project" value="TreeGrafter"/>
</dbReference>
<comment type="cofactor">
    <cofactor evidence="14">
        <name>[4Fe-4S] cluster</name>
        <dbReference type="ChEBI" id="CHEBI:49883"/>
    </cofactor>
    <text evidence="14">Binds 1 [4Fe-4S] cluster.</text>
</comment>
<evidence type="ECO:0000256" key="5">
    <source>
        <dbReference type="ARBA" id="ARBA00022023"/>
    </source>
</evidence>
<dbReference type="InterPro" id="IPR011257">
    <property type="entry name" value="DNA_glycosylase"/>
</dbReference>
<evidence type="ECO:0000256" key="10">
    <source>
        <dbReference type="ARBA" id="ARBA00023004"/>
    </source>
</evidence>
<dbReference type="SUPFAM" id="SSF48150">
    <property type="entry name" value="DNA-glycosylase"/>
    <property type="match status" value="1"/>
</dbReference>
<dbReference type="Gene3D" id="1.10.1670.10">
    <property type="entry name" value="Helix-hairpin-Helix base-excision DNA repair enzymes (C-terminal)"/>
    <property type="match status" value="1"/>
</dbReference>
<sequence length="347" mass="39813">MSLIAEDLIPWQVKYGRHFLPWQNRRDPYAVWLSEIMLQQTQVKTVIPYYQRFIEIFPDVENLAQAPVDDVLALWSGLGYYSRARNLHQAAREIIQNYKGIFPQDSEKIQQLPGIGRSTAAAITVFAYGNRAAILDGNVKRVFARYFGIDRYPGEPATLKKLWALAEVSLPENNDSDKIRIYTQALMDLGSMICVRHKPACSQCPLISRCVAYQAGNVAQLPVSKPKKQIPVKETVFMIYRHNHKLLLEKRSDKGIWGGLWCFPEYNMDDIIVNSTKSSMPVKLPRLPHAFTHFKLWIQPCLREVDLETETKADVSENPIVWVEPDKVLELAIPAPVRKLIQQHFIT</sequence>
<dbReference type="GO" id="GO:0006284">
    <property type="term" value="P:base-excision repair"/>
    <property type="evidence" value="ECO:0007669"/>
    <property type="project" value="UniProtKB-UniRule"/>
</dbReference>
<dbReference type="CDD" id="cd03431">
    <property type="entry name" value="NUDIX_DNA_Glycosylase_C-MutY"/>
    <property type="match status" value="1"/>
</dbReference>
<dbReference type="GO" id="GO:0035485">
    <property type="term" value="F:adenine/guanine mispair binding"/>
    <property type="evidence" value="ECO:0007669"/>
    <property type="project" value="TreeGrafter"/>
</dbReference>
<dbReference type="InterPro" id="IPR004035">
    <property type="entry name" value="Endouclease-III_FeS-bd_BS"/>
</dbReference>
<dbReference type="InterPro" id="IPR029119">
    <property type="entry name" value="MutY_C"/>
</dbReference>
<keyword evidence="10 14" id="KW-0408">Iron</keyword>
<evidence type="ECO:0000259" key="15">
    <source>
        <dbReference type="SMART" id="SM00478"/>
    </source>
</evidence>
<evidence type="ECO:0000256" key="7">
    <source>
        <dbReference type="ARBA" id="ARBA00022723"/>
    </source>
</evidence>
<dbReference type="Proteomes" id="UP000199533">
    <property type="component" value="Unassembled WGS sequence"/>
</dbReference>
<name>A0A1I3XVE5_9PROT</name>
<dbReference type="PANTHER" id="PTHR42944">
    <property type="entry name" value="ADENINE DNA GLYCOSYLASE"/>
    <property type="match status" value="1"/>
</dbReference>
<comment type="catalytic activity">
    <reaction evidence="1 14">
        <text>Hydrolyzes free adenine bases from 7,8-dihydro-8-oxoguanine:adenine mismatched double-stranded DNA, leaving an apurinic site.</text>
        <dbReference type="EC" id="3.2.2.31"/>
    </reaction>
</comment>
<keyword evidence="13 14" id="KW-0326">Glycosidase</keyword>
<keyword evidence="12" id="KW-0234">DNA repair</keyword>
<feature type="domain" description="HhH-GPD" evidence="15">
    <location>
        <begin position="37"/>
        <end position="192"/>
    </location>
</feature>
<evidence type="ECO:0000256" key="14">
    <source>
        <dbReference type="RuleBase" id="RU365096"/>
    </source>
</evidence>
<dbReference type="PROSITE" id="PS01155">
    <property type="entry name" value="ENDONUCLEASE_III_2"/>
    <property type="match status" value="1"/>
</dbReference>
<dbReference type="RefSeq" id="WP_090696833.1">
    <property type="nucleotide sequence ID" value="NZ_FOSP01000002.1"/>
</dbReference>
<dbReference type="Gene3D" id="3.90.79.10">
    <property type="entry name" value="Nucleoside Triphosphate Pyrophosphohydrolase"/>
    <property type="match status" value="1"/>
</dbReference>
<evidence type="ECO:0000256" key="1">
    <source>
        <dbReference type="ARBA" id="ARBA00000843"/>
    </source>
</evidence>
<dbReference type="CDD" id="cd00056">
    <property type="entry name" value="ENDO3c"/>
    <property type="match status" value="1"/>
</dbReference>
<dbReference type="AlphaFoldDB" id="A0A1I3XVE5"/>
<evidence type="ECO:0000256" key="13">
    <source>
        <dbReference type="ARBA" id="ARBA00023295"/>
    </source>
</evidence>
<dbReference type="FunFam" id="1.10.340.30:FF:000002">
    <property type="entry name" value="Adenine DNA glycosylase"/>
    <property type="match status" value="1"/>
</dbReference>
<dbReference type="Pfam" id="PF14815">
    <property type="entry name" value="NUDIX_4"/>
    <property type="match status" value="1"/>
</dbReference>
<dbReference type="SMART" id="SM00478">
    <property type="entry name" value="ENDO3c"/>
    <property type="match status" value="1"/>
</dbReference>
<evidence type="ECO:0000313" key="17">
    <source>
        <dbReference type="Proteomes" id="UP000199533"/>
    </source>
</evidence>
<dbReference type="PANTHER" id="PTHR42944:SF1">
    <property type="entry name" value="ADENINE DNA GLYCOSYLASE"/>
    <property type="match status" value="1"/>
</dbReference>
<dbReference type="NCBIfam" id="TIGR01084">
    <property type="entry name" value="mutY"/>
    <property type="match status" value="1"/>
</dbReference>
<keyword evidence="9" id="KW-0378">Hydrolase</keyword>
<comment type="function">
    <text evidence="2">Adenine glycosylase active on G-A mispairs. MutY also corrects error-prone DNA synthesis past GO lesions which are due to the oxidatively damaged form of guanine: 7,8-dihydro-8-oxoguanine (8-oxo-dGTP).</text>
</comment>
<evidence type="ECO:0000256" key="11">
    <source>
        <dbReference type="ARBA" id="ARBA00023014"/>
    </source>
</evidence>
<dbReference type="InterPro" id="IPR005760">
    <property type="entry name" value="A/G_AdeGlyc_MutY"/>
</dbReference>
<accession>A0A1I3XVE5</accession>
<dbReference type="InterPro" id="IPR023170">
    <property type="entry name" value="HhH_base_excis_C"/>
</dbReference>
<dbReference type="Pfam" id="PF00730">
    <property type="entry name" value="HhH-GPD"/>
    <property type="match status" value="1"/>
</dbReference>
<dbReference type="InterPro" id="IPR004036">
    <property type="entry name" value="Endonuclease-III-like_CS2"/>
</dbReference>
<evidence type="ECO:0000256" key="9">
    <source>
        <dbReference type="ARBA" id="ARBA00022801"/>
    </source>
</evidence>
<evidence type="ECO:0000256" key="4">
    <source>
        <dbReference type="ARBA" id="ARBA00012045"/>
    </source>
</evidence>
<evidence type="ECO:0000313" key="16">
    <source>
        <dbReference type="EMBL" id="SFK23538.1"/>
    </source>
</evidence>
<keyword evidence="8 14" id="KW-0227">DNA damage</keyword>
<dbReference type="STRING" id="52441.SAMN05216302_1002106"/>
<evidence type="ECO:0000256" key="6">
    <source>
        <dbReference type="ARBA" id="ARBA00022485"/>
    </source>
</evidence>
<evidence type="ECO:0000256" key="2">
    <source>
        <dbReference type="ARBA" id="ARBA00002933"/>
    </source>
</evidence>
<dbReference type="InterPro" id="IPR015797">
    <property type="entry name" value="NUDIX_hydrolase-like_dom_sf"/>
</dbReference>
<dbReference type="GO" id="GO:0034039">
    <property type="term" value="F:8-oxo-7,8-dihydroguanine DNA N-glycosylase activity"/>
    <property type="evidence" value="ECO:0007669"/>
    <property type="project" value="TreeGrafter"/>
</dbReference>
<evidence type="ECO:0000256" key="3">
    <source>
        <dbReference type="ARBA" id="ARBA00008343"/>
    </source>
</evidence>
<keyword evidence="11" id="KW-0411">Iron-sulfur</keyword>
<dbReference type="EC" id="3.2.2.31" evidence="4 14"/>
<keyword evidence="17" id="KW-1185">Reference proteome</keyword>
<dbReference type="GO" id="GO:0000701">
    <property type="term" value="F:purine-specific mismatch base pair DNA N-glycosylase activity"/>
    <property type="evidence" value="ECO:0007669"/>
    <property type="project" value="UniProtKB-EC"/>
</dbReference>
<keyword evidence="6" id="KW-0004">4Fe-4S</keyword>
<dbReference type="GO" id="GO:0051539">
    <property type="term" value="F:4 iron, 4 sulfur cluster binding"/>
    <property type="evidence" value="ECO:0007669"/>
    <property type="project" value="UniProtKB-UniRule"/>
</dbReference>
<dbReference type="SUPFAM" id="SSF55811">
    <property type="entry name" value="Nudix"/>
    <property type="match status" value="1"/>
</dbReference>
<dbReference type="GO" id="GO:0006298">
    <property type="term" value="P:mismatch repair"/>
    <property type="evidence" value="ECO:0007669"/>
    <property type="project" value="TreeGrafter"/>
</dbReference>
<dbReference type="InterPro" id="IPR044298">
    <property type="entry name" value="MIG/MutY"/>
</dbReference>